<feature type="transmembrane region" description="Helical" evidence="1">
    <location>
        <begin position="95"/>
        <end position="112"/>
    </location>
</feature>
<organism evidence="2 3">
    <name type="scientific">Halorientalis persicus</name>
    <dbReference type="NCBI Taxonomy" id="1367881"/>
    <lineage>
        <taxon>Archaea</taxon>
        <taxon>Methanobacteriati</taxon>
        <taxon>Methanobacteriota</taxon>
        <taxon>Stenosarchaea group</taxon>
        <taxon>Halobacteria</taxon>
        <taxon>Halobacteriales</taxon>
        <taxon>Haloarculaceae</taxon>
        <taxon>Halorientalis</taxon>
    </lineage>
</organism>
<dbReference type="InterPro" id="IPR002749">
    <property type="entry name" value="DUF63"/>
</dbReference>
<evidence type="ECO:0000256" key="1">
    <source>
        <dbReference type="SAM" id="Phobius"/>
    </source>
</evidence>
<dbReference type="PANTHER" id="PTHR40700:SF1">
    <property type="entry name" value="DUF63 DOMAIN-CONTAINING PROTEIN"/>
    <property type="match status" value="1"/>
</dbReference>
<feature type="transmembrane region" description="Helical" evidence="1">
    <location>
        <begin position="12"/>
        <end position="32"/>
    </location>
</feature>
<evidence type="ECO:0000313" key="3">
    <source>
        <dbReference type="Proteomes" id="UP000198775"/>
    </source>
</evidence>
<sequence>MQVTERIDAGRAWTLTALAGVAALVLGSLVFYDTVYRGFVWHYFWGPVYADAHNAVAAVHRGGSVELLYSPAARQSAVAAGQVVAEPGYTLVSEVGYMVVLLFGLIGVLQLLRRLDVGRDRDLFFALIPFMLFGGALRVVEDANDAVPEGVSQAIAYPWNTLIISPIIYFTVFFVTLGSLLVTVWLRREGYVETYARPMAAVGSAAFVLTFGYLVSLAFSADYVEFYPQVLLSVVAIATLLAAAIYLGVERLKPEINAGTGLIGLVVLWGHAIDGVANVVAADWLGALGVDAVYNPKHPANAFIISTAETILPTSLLTALGSSWPFLLVKLVVALAVVWIFDREIFEESPRYALLLLTAIVAVGLGPGTRDMIRATFGI</sequence>
<proteinExistence type="predicted"/>
<dbReference type="PANTHER" id="PTHR40700">
    <property type="entry name" value="HYPOTHETICAL MEMBRANE PROTEIN, CONSERVED, DUF63 FAMILY"/>
    <property type="match status" value="1"/>
</dbReference>
<gene>
    <name evidence="2" type="ORF">SAMN05216388_101029</name>
</gene>
<feature type="transmembrane region" description="Helical" evidence="1">
    <location>
        <begin position="322"/>
        <end position="340"/>
    </location>
</feature>
<evidence type="ECO:0000313" key="2">
    <source>
        <dbReference type="EMBL" id="SEO24941.1"/>
    </source>
</evidence>
<protein>
    <submittedName>
        <fullName evidence="2">Uncharacterized membrane protein</fullName>
    </submittedName>
</protein>
<keyword evidence="1" id="KW-1133">Transmembrane helix</keyword>
<dbReference type="Pfam" id="PF01889">
    <property type="entry name" value="DUF63"/>
    <property type="match status" value="1"/>
</dbReference>
<feature type="transmembrane region" description="Helical" evidence="1">
    <location>
        <begin position="261"/>
        <end position="281"/>
    </location>
</feature>
<keyword evidence="1" id="KW-0812">Transmembrane</keyword>
<feature type="transmembrane region" description="Helical" evidence="1">
    <location>
        <begin position="226"/>
        <end position="249"/>
    </location>
</feature>
<dbReference type="OrthoDB" id="84937at2157"/>
<keyword evidence="3" id="KW-1185">Reference proteome</keyword>
<feature type="transmembrane region" description="Helical" evidence="1">
    <location>
        <begin position="167"/>
        <end position="186"/>
    </location>
</feature>
<dbReference type="EMBL" id="FOCX01000010">
    <property type="protein sequence ID" value="SEO24941.1"/>
    <property type="molecule type" value="Genomic_DNA"/>
</dbReference>
<name>A0A1H8N5J0_9EURY</name>
<dbReference type="Proteomes" id="UP000198775">
    <property type="component" value="Unassembled WGS sequence"/>
</dbReference>
<dbReference type="AlphaFoldDB" id="A0A1H8N5J0"/>
<feature type="transmembrane region" description="Helical" evidence="1">
    <location>
        <begin position="352"/>
        <end position="369"/>
    </location>
</feature>
<accession>A0A1H8N5J0</accession>
<keyword evidence="1" id="KW-0472">Membrane</keyword>
<feature type="transmembrane region" description="Helical" evidence="1">
    <location>
        <begin position="124"/>
        <end position="140"/>
    </location>
</feature>
<reference evidence="3" key="1">
    <citation type="submission" date="2016-10" db="EMBL/GenBank/DDBJ databases">
        <authorList>
            <person name="Varghese N."/>
            <person name="Submissions S."/>
        </authorList>
    </citation>
    <scope>NUCLEOTIDE SEQUENCE [LARGE SCALE GENOMIC DNA]</scope>
    <source>
        <strain evidence="3">IBRC-M 10043</strain>
    </source>
</reference>
<feature type="transmembrane region" description="Helical" evidence="1">
    <location>
        <begin position="198"/>
        <end position="220"/>
    </location>
</feature>